<dbReference type="InterPro" id="IPR020449">
    <property type="entry name" value="Tscrpt_reg_AraC-type_HTH"/>
</dbReference>
<dbReference type="PRINTS" id="PR00032">
    <property type="entry name" value="HTHARAC"/>
</dbReference>
<comment type="function">
    <text evidence="5">May play the central regulatory role in sporulation. It may be an element of the effector pathway responsible for the activation of sporulation genes in response to nutritional stress. Spo0A may act in concert with spo0H (a sigma factor) to control the expression of some genes that are critical to the sporulation process.</text>
</comment>
<dbReference type="InterPro" id="IPR001789">
    <property type="entry name" value="Sig_transdc_resp-reg_receiver"/>
</dbReference>
<dbReference type="Proteomes" id="UP000322619">
    <property type="component" value="Unassembled WGS sequence"/>
</dbReference>
<dbReference type="Pfam" id="PF00072">
    <property type="entry name" value="Response_reg"/>
    <property type="match status" value="1"/>
</dbReference>
<name>A0A5D0WUI4_9FIRM</name>
<dbReference type="SMART" id="SM00448">
    <property type="entry name" value="REC"/>
    <property type="match status" value="1"/>
</dbReference>
<dbReference type="SUPFAM" id="SSF52172">
    <property type="entry name" value="CheY-like"/>
    <property type="match status" value="1"/>
</dbReference>
<keyword evidence="4" id="KW-0804">Transcription</keyword>
<evidence type="ECO:0000256" key="6">
    <source>
        <dbReference type="PROSITE-ProRule" id="PRU00169"/>
    </source>
</evidence>
<dbReference type="Pfam" id="PF12833">
    <property type="entry name" value="HTH_18"/>
    <property type="match status" value="1"/>
</dbReference>
<accession>A0A5D0WUI4</accession>
<feature type="domain" description="Response regulatory" evidence="8">
    <location>
        <begin position="3"/>
        <end position="120"/>
    </location>
</feature>
<dbReference type="GO" id="GO:0000160">
    <property type="term" value="P:phosphorelay signal transduction system"/>
    <property type="evidence" value="ECO:0007669"/>
    <property type="project" value="InterPro"/>
</dbReference>
<dbReference type="PROSITE" id="PS50110">
    <property type="entry name" value="RESPONSE_REGULATORY"/>
    <property type="match status" value="1"/>
</dbReference>
<dbReference type="GO" id="GO:0043565">
    <property type="term" value="F:sequence-specific DNA binding"/>
    <property type="evidence" value="ECO:0007669"/>
    <property type="project" value="InterPro"/>
</dbReference>
<dbReference type="EMBL" id="VSLA01000003">
    <property type="protein sequence ID" value="TYC87950.1"/>
    <property type="molecule type" value="Genomic_DNA"/>
</dbReference>
<dbReference type="AlphaFoldDB" id="A0A5D0WUI4"/>
<dbReference type="PANTHER" id="PTHR43280:SF28">
    <property type="entry name" value="HTH-TYPE TRANSCRIPTIONAL ACTIVATOR RHAS"/>
    <property type="match status" value="1"/>
</dbReference>
<reference evidence="9 10" key="1">
    <citation type="submission" date="2019-08" db="EMBL/GenBank/DDBJ databases">
        <title>Isolation and enrichment of carboxydotrophic bacteria from anaerobic sludge for the production of bio-based chemicals from syngas.</title>
        <authorList>
            <person name="Antares A.L."/>
            <person name="Moreira J."/>
            <person name="Diender M."/>
            <person name="Parshina S.N."/>
            <person name="Stams A.J.M."/>
            <person name="Alves M."/>
            <person name="Alves J.I."/>
            <person name="Sousa D.Z."/>
        </authorList>
    </citation>
    <scope>NUCLEOTIDE SEQUENCE [LARGE SCALE GENOMIC DNA]</scope>
    <source>
        <strain evidence="9 10">JM</strain>
    </source>
</reference>
<dbReference type="SMART" id="SM00342">
    <property type="entry name" value="HTH_ARAC"/>
    <property type="match status" value="1"/>
</dbReference>
<dbReference type="InterPro" id="IPR009057">
    <property type="entry name" value="Homeodomain-like_sf"/>
</dbReference>
<dbReference type="PANTHER" id="PTHR43280">
    <property type="entry name" value="ARAC-FAMILY TRANSCRIPTIONAL REGULATOR"/>
    <property type="match status" value="1"/>
</dbReference>
<evidence type="ECO:0000256" key="1">
    <source>
        <dbReference type="ARBA" id="ARBA00018672"/>
    </source>
</evidence>
<evidence type="ECO:0000313" key="9">
    <source>
        <dbReference type="EMBL" id="TYC87950.1"/>
    </source>
</evidence>
<gene>
    <name evidence="9" type="ORF">FXB42_03515</name>
</gene>
<dbReference type="Gene3D" id="1.10.10.60">
    <property type="entry name" value="Homeodomain-like"/>
    <property type="match status" value="2"/>
</dbReference>
<evidence type="ECO:0000259" key="7">
    <source>
        <dbReference type="PROSITE" id="PS01124"/>
    </source>
</evidence>
<evidence type="ECO:0000256" key="4">
    <source>
        <dbReference type="ARBA" id="ARBA00023163"/>
    </source>
</evidence>
<dbReference type="SUPFAM" id="SSF46689">
    <property type="entry name" value="Homeodomain-like"/>
    <property type="match status" value="2"/>
</dbReference>
<keyword evidence="2" id="KW-0805">Transcription regulation</keyword>
<evidence type="ECO:0000313" key="10">
    <source>
        <dbReference type="Proteomes" id="UP000322619"/>
    </source>
</evidence>
<protein>
    <recommendedName>
        <fullName evidence="1">Stage 0 sporulation protein A homolog</fullName>
    </recommendedName>
</protein>
<dbReference type="InterPro" id="IPR018060">
    <property type="entry name" value="HTH_AraC"/>
</dbReference>
<evidence type="ECO:0000256" key="5">
    <source>
        <dbReference type="ARBA" id="ARBA00024867"/>
    </source>
</evidence>
<proteinExistence type="predicted"/>
<feature type="domain" description="HTH araC/xylS-type" evidence="7">
    <location>
        <begin position="256"/>
        <end position="356"/>
    </location>
</feature>
<comment type="caution">
    <text evidence="6">Lacks conserved residue(s) required for the propagation of feature annotation.</text>
</comment>
<comment type="caution">
    <text evidence="9">The sequence shown here is derived from an EMBL/GenBank/DDBJ whole genome shotgun (WGS) entry which is preliminary data.</text>
</comment>
<keyword evidence="3" id="KW-0238">DNA-binding</keyword>
<sequence length="358" mass="41921">MNRLFLIDSNPTEGAVLKHLLSNRADIDFIGQAYNGKQGIKMIKELKPQIVFLEISKNTKRNNLKLIPLIKSISDDIFIVAISMYYEFIMIQTAFNYGAYTYLMKPMNIEELFLLLNKFSHKIKSNSIETCSFDQLNPYIKYEFIIEKIKYSPSEEIDKTINEIYYDVFNSSENTIEHLIKQCKILANLLLEHSDDKNNDQSNHHDVLVILTNSFKSKLNHLYSKSEIFKHLSNFINDCNHIFNNEVHNLGIERITRAKTLVKQWIETEKNVTLEIIAQEMYLSPYYLSRMFKKIEGVTFIDYVLNCRIEKAKVQLLTTNETIELIAIGCGYNEPNSFRRMFRKKTGVSPSEYRLTRI</sequence>
<dbReference type="GO" id="GO:0003700">
    <property type="term" value="F:DNA-binding transcription factor activity"/>
    <property type="evidence" value="ECO:0007669"/>
    <property type="project" value="InterPro"/>
</dbReference>
<organism evidence="9 10">
    <name type="scientific">Acetobacterium wieringae</name>
    <dbReference type="NCBI Taxonomy" id="52694"/>
    <lineage>
        <taxon>Bacteria</taxon>
        <taxon>Bacillati</taxon>
        <taxon>Bacillota</taxon>
        <taxon>Clostridia</taxon>
        <taxon>Eubacteriales</taxon>
        <taxon>Eubacteriaceae</taxon>
        <taxon>Acetobacterium</taxon>
    </lineage>
</organism>
<evidence type="ECO:0000259" key="8">
    <source>
        <dbReference type="PROSITE" id="PS50110"/>
    </source>
</evidence>
<dbReference type="InterPro" id="IPR011006">
    <property type="entry name" value="CheY-like_superfamily"/>
</dbReference>
<evidence type="ECO:0000256" key="3">
    <source>
        <dbReference type="ARBA" id="ARBA00023125"/>
    </source>
</evidence>
<dbReference type="Gene3D" id="3.40.50.2300">
    <property type="match status" value="1"/>
</dbReference>
<dbReference type="RefSeq" id="WP_148636715.1">
    <property type="nucleotide sequence ID" value="NZ_VSLA01000003.1"/>
</dbReference>
<evidence type="ECO:0000256" key="2">
    <source>
        <dbReference type="ARBA" id="ARBA00023015"/>
    </source>
</evidence>
<dbReference type="PROSITE" id="PS01124">
    <property type="entry name" value="HTH_ARAC_FAMILY_2"/>
    <property type="match status" value="1"/>
</dbReference>